<dbReference type="GO" id="GO:0032366">
    <property type="term" value="P:intracellular sterol transport"/>
    <property type="evidence" value="ECO:0007669"/>
    <property type="project" value="TreeGrafter"/>
</dbReference>
<feature type="region of interest" description="Disordered" evidence="3">
    <location>
        <begin position="342"/>
        <end position="370"/>
    </location>
</feature>
<dbReference type="InterPro" id="IPR051482">
    <property type="entry name" value="Cholesterol_transport"/>
</dbReference>
<dbReference type="OrthoDB" id="2162691at2759"/>
<dbReference type="GO" id="GO:0005886">
    <property type="term" value="C:plasma membrane"/>
    <property type="evidence" value="ECO:0007669"/>
    <property type="project" value="TreeGrafter"/>
</dbReference>
<accession>A0A8H7ERE6</accession>
<keyword evidence="7" id="KW-1185">Reference proteome</keyword>
<dbReference type="GO" id="GO:0005739">
    <property type="term" value="C:mitochondrion"/>
    <property type="evidence" value="ECO:0007669"/>
    <property type="project" value="TreeGrafter"/>
</dbReference>
<feature type="transmembrane region" description="Helical" evidence="4">
    <location>
        <begin position="398"/>
        <end position="415"/>
    </location>
</feature>
<proteinExistence type="predicted"/>
<comment type="subcellular location">
    <subcellularLocation>
        <location evidence="1">Membrane</location>
    </subcellularLocation>
</comment>
<keyword evidence="4" id="KW-1133">Transmembrane helix</keyword>
<dbReference type="AlphaFoldDB" id="A0A8H7ERE6"/>
<name>A0A8H7ERE6_9FUNG</name>
<dbReference type="PANTHER" id="PTHR23319">
    <property type="entry name" value="GRAM DOMAIN CONTAINING 1B, ISOFORM E"/>
    <property type="match status" value="1"/>
</dbReference>
<evidence type="ECO:0000259" key="5">
    <source>
        <dbReference type="PROSITE" id="PS51778"/>
    </source>
</evidence>
<keyword evidence="2 4" id="KW-0472">Membrane</keyword>
<organism evidence="6 7">
    <name type="scientific">Apophysomyces ossiformis</name>
    <dbReference type="NCBI Taxonomy" id="679940"/>
    <lineage>
        <taxon>Eukaryota</taxon>
        <taxon>Fungi</taxon>
        <taxon>Fungi incertae sedis</taxon>
        <taxon>Mucoromycota</taxon>
        <taxon>Mucoromycotina</taxon>
        <taxon>Mucoromycetes</taxon>
        <taxon>Mucorales</taxon>
        <taxon>Mucorineae</taxon>
        <taxon>Mucoraceae</taxon>
        <taxon>Apophysomyces</taxon>
    </lineage>
</organism>
<evidence type="ECO:0000256" key="4">
    <source>
        <dbReference type="SAM" id="Phobius"/>
    </source>
</evidence>
<evidence type="ECO:0000313" key="7">
    <source>
        <dbReference type="Proteomes" id="UP000605846"/>
    </source>
</evidence>
<evidence type="ECO:0000313" key="6">
    <source>
        <dbReference type="EMBL" id="KAF7728638.1"/>
    </source>
</evidence>
<dbReference type="EMBL" id="JABAYA010000034">
    <property type="protein sequence ID" value="KAF7728638.1"/>
    <property type="molecule type" value="Genomic_DNA"/>
</dbReference>
<keyword evidence="4" id="KW-0812">Transmembrane</keyword>
<evidence type="ECO:0000256" key="1">
    <source>
        <dbReference type="ARBA" id="ARBA00004370"/>
    </source>
</evidence>
<feature type="domain" description="VASt" evidence="5">
    <location>
        <begin position="154"/>
        <end position="342"/>
    </location>
</feature>
<feature type="region of interest" description="Disordered" evidence="3">
    <location>
        <begin position="36"/>
        <end position="62"/>
    </location>
</feature>
<comment type="caution">
    <text evidence="6">The sequence shown here is derived from an EMBL/GenBank/DDBJ whole genome shotgun (WGS) entry which is preliminary data.</text>
</comment>
<dbReference type="PROSITE" id="PS51778">
    <property type="entry name" value="VAST"/>
    <property type="match status" value="1"/>
</dbReference>
<sequence>MEYFFASFLSRDQAFDQITGIWRAGRAIASQITHMDDDNSANEDNHSADGSDMISSGFSESDVEETISIHNDSGFALKDPKYQQEKQKSAVSVLIPKQPLTSEITEQTHQQVSSNQGALHRVETLPYDASYEPEVKREVETVTECNCSNTGEHFPHTVMDKTYNGTIQQVYNLLYNSTFLNQFLASVQKNHDIKIGQWRKGDGEAQLTRDMSYIKPLTGPIGIYICAYKLRKLGSDYQMVGPKSTNCLLKEEILHMDLNHYITQLTTTQTPDVPSGGSFCIKTRVCITRAEQRNVRVLVTAVVEFWKSSWLKSTIEKACIDGQTNYFKDLDIAMRKHMQENDKVVSENKHTKNGKQKRRTPARVRPVNNDKPIESSRGVSYIINQIVEHTTLPTDAQLLFFSVLVLVFLNLYMAIKMTRVDRELGSLSDPHHHTGEHYPKLWKTAYKKEMDSMWQKLGYLEGDTDLGAKAAAYTEERPEIMIQHIQQLEHMVQQAGQNMDEIALLVERQQENLRQQLLA</sequence>
<protein>
    <recommendedName>
        <fullName evidence="5">VASt domain-containing protein</fullName>
    </recommendedName>
</protein>
<gene>
    <name evidence="6" type="ORF">EC973_005865</name>
</gene>
<dbReference type="GO" id="GO:0140268">
    <property type="term" value="C:endoplasmic reticulum-plasma membrane contact site"/>
    <property type="evidence" value="ECO:0007669"/>
    <property type="project" value="TreeGrafter"/>
</dbReference>
<dbReference type="GO" id="GO:0032541">
    <property type="term" value="C:cortical endoplasmic reticulum"/>
    <property type="evidence" value="ECO:0007669"/>
    <property type="project" value="TreeGrafter"/>
</dbReference>
<dbReference type="GO" id="GO:0032934">
    <property type="term" value="F:sterol binding"/>
    <property type="evidence" value="ECO:0007669"/>
    <property type="project" value="TreeGrafter"/>
</dbReference>
<dbReference type="GO" id="GO:0005789">
    <property type="term" value="C:endoplasmic reticulum membrane"/>
    <property type="evidence" value="ECO:0007669"/>
    <property type="project" value="TreeGrafter"/>
</dbReference>
<dbReference type="Proteomes" id="UP000605846">
    <property type="component" value="Unassembled WGS sequence"/>
</dbReference>
<dbReference type="PANTHER" id="PTHR23319:SF4">
    <property type="entry name" value="GRAM DOMAIN CONTAINING 1B, ISOFORM E"/>
    <property type="match status" value="1"/>
</dbReference>
<dbReference type="Pfam" id="PF16016">
    <property type="entry name" value="VASt"/>
    <property type="match status" value="2"/>
</dbReference>
<feature type="compositionally biased region" description="Basic residues" evidence="3">
    <location>
        <begin position="351"/>
        <end position="362"/>
    </location>
</feature>
<dbReference type="GO" id="GO:0120015">
    <property type="term" value="F:sterol transfer activity"/>
    <property type="evidence" value="ECO:0007669"/>
    <property type="project" value="TreeGrafter"/>
</dbReference>
<evidence type="ECO:0000256" key="2">
    <source>
        <dbReference type="ARBA" id="ARBA00023136"/>
    </source>
</evidence>
<reference evidence="6" key="1">
    <citation type="submission" date="2020-01" db="EMBL/GenBank/DDBJ databases">
        <title>Genome Sequencing of Three Apophysomyces-Like Fungal Strains Confirms a Novel Fungal Genus in the Mucoromycota with divergent Burkholderia-like Endosymbiotic Bacteria.</title>
        <authorList>
            <person name="Stajich J.E."/>
            <person name="Macias A.M."/>
            <person name="Carter-House D."/>
            <person name="Lovett B."/>
            <person name="Kasson L.R."/>
            <person name="Berry K."/>
            <person name="Grigoriev I."/>
            <person name="Chang Y."/>
            <person name="Spatafora J."/>
            <person name="Kasson M.T."/>
        </authorList>
    </citation>
    <scope>NUCLEOTIDE SEQUENCE</scope>
    <source>
        <strain evidence="6">NRRL A-21654</strain>
    </source>
</reference>
<dbReference type="InterPro" id="IPR031968">
    <property type="entry name" value="VASt"/>
</dbReference>
<evidence type="ECO:0000256" key="3">
    <source>
        <dbReference type="SAM" id="MobiDB-lite"/>
    </source>
</evidence>